<reference evidence="5 6" key="1">
    <citation type="submission" date="2019-12" db="EMBL/GenBank/DDBJ databases">
        <authorList>
            <person name="Floudas D."/>
            <person name="Bentzer J."/>
            <person name="Ahren D."/>
            <person name="Johansson T."/>
            <person name="Persson P."/>
            <person name="Tunlid A."/>
        </authorList>
    </citation>
    <scope>NUCLEOTIDE SEQUENCE [LARGE SCALE GENOMIC DNA]</scope>
    <source>
        <strain evidence="5 6">CBS 102.39</strain>
    </source>
</reference>
<proteinExistence type="predicted"/>
<evidence type="ECO:0000313" key="5">
    <source>
        <dbReference type="EMBL" id="KAF4610669.1"/>
    </source>
</evidence>
<dbReference type="PANTHER" id="PTHR11829:SF343">
    <property type="entry name" value="FORK-HEAD DOMAIN-CONTAINING PROTEIN"/>
    <property type="match status" value="1"/>
</dbReference>
<dbReference type="Pfam" id="PF00250">
    <property type="entry name" value="Forkhead"/>
    <property type="match status" value="1"/>
</dbReference>
<feature type="compositionally biased region" description="Acidic residues" evidence="3">
    <location>
        <begin position="398"/>
        <end position="413"/>
    </location>
</feature>
<dbReference type="InterPro" id="IPR036390">
    <property type="entry name" value="WH_DNA-bd_sf"/>
</dbReference>
<dbReference type="AlphaFoldDB" id="A0A8H4QGH4"/>
<dbReference type="GO" id="GO:0000978">
    <property type="term" value="F:RNA polymerase II cis-regulatory region sequence-specific DNA binding"/>
    <property type="evidence" value="ECO:0007669"/>
    <property type="project" value="TreeGrafter"/>
</dbReference>
<dbReference type="PROSITE" id="PS50039">
    <property type="entry name" value="FORK_HEAD_3"/>
    <property type="match status" value="1"/>
</dbReference>
<feature type="region of interest" description="Disordered" evidence="3">
    <location>
        <begin position="1"/>
        <end position="137"/>
    </location>
</feature>
<dbReference type="GO" id="GO:0000981">
    <property type="term" value="F:DNA-binding transcription factor activity, RNA polymerase II-specific"/>
    <property type="evidence" value="ECO:0007669"/>
    <property type="project" value="TreeGrafter"/>
</dbReference>
<feature type="compositionally biased region" description="Acidic residues" evidence="3">
    <location>
        <begin position="279"/>
        <end position="290"/>
    </location>
</feature>
<feature type="region of interest" description="Disordered" evidence="3">
    <location>
        <begin position="257"/>
        <end position="413"/>
    </location>
</feature>
<sequence length="413" mass="46242">MSPLNKNVKKQEDTEDTLLGEDIYGDPSTDPNDVIPPSNAKSRNSSPDLPSAYKMEDFRASLPSPEDNKSDVKLEEEDIVSHDESSDVKEESEYSSEPEAKAHEDSRSISTSRRATTSTSPQPLHRSGSLSRVPFPTEAETERYLRTNMHSSFPDDRSINLRTLSESTTRPTIDALIIAAIWGSPNRRLTVREIYDAVREHFPQLDKGNRKWRNGIKYQLSLKAKYVRQRRPDHEPGPGYGQHWLININMGEGYTRKRDRKDAGFSEADESVFEHGEDVGEEGEEEEDEGLQGPWTTYDPYDYYDSPPSSLPGSSTTATRTARSHTQPDVHHRVPFLNPLSSGHPGERVMRWDTQRVYSTASSSPAADMSGTRSLAPERSSQARTWIPGANLSPKDEEVSEEGSTELGAEDSS</sequence>
<feature type="domain" description="Fork-head" evidence="4">
    <location>
        <begin position="172"/>
        <end position="260"/>
    </location>
</feature>
<comment type="caution">
    <text evidence="5">The sequence shown here is derived from an EMBL/GenBank/DDBJ whole genome shotgun (WGS) entry which is preliminary data.</text>
</comment>
<dbReference type="SMART" id="SM00339">
    <property type="entry name" value="FH"/>
    <property type="match status" value="1"/>
</dbReference>
<dbReference type="InterPro" id="IPR001766">
    <property type="entry name" value="Fork_head_dom"/>
</dbReference>
<dbReference type="InterPro" id="IPR036388">
    <property type="entry name" value="WH-like_DNA-bd_sf"/>
</dbReference>
<feature type="compositionally biased region" description="Basic and acidic residues" evidence="3">
    <location>
        <begin position="345"/>
        <end position="354"/>
    </location>
</feature>
<keyword evidence="6" id="KW-1185">Reference proteome</keyword>
<evidence type="ECO:0000256" key="2">
    <source>
        <dbReference type="PROSITE-ProRule" id="PRU00089"/>
    </source>
</evidence>
<organism evidence="5 6">
    <name type="scientific">Agrocybe pediades</name>
    <dbReference type="NCBI Taxonomy" id="84607"/>
    <lineage>
        <taxon>Eukaryota</taxon>
        <taxon>Fungi</taxon>
        <taxon>Dikarya</taxon>
        <taxon>Basidiomycota</taxon>
        <taxon>Agaricomycotina</taxon>
        <taxon>Agaricomycetes</taxon>
        <taxon>Agaricomycetidae</taxon>
        <taxon>Agaricales</taxon>
        <taxon>Agaricineae</taxon>
        <taxon>Strophariaceae</taxon>
        <taxon>Agrocybe</taxon>
    </lineage>
</organism>
<comment type="subcellular location">
    <subcellularLocation>
        <location evidence="2">Nucleus</location>
    </subcellularLocation>
</comment>
<feature type="compositionally biased region" description="Polar residues" evidence="3">
    <location>
        <begin position="356"/>
        <end position="365"/>
    </location>
</feature>
<feature type="compositionally biased region" description="Low complexity" evidence="3">
    <location>
        <begin position="108"/>
        <end position="120"/>
    </location>
</feature>
<dbReference type="SUPFAM" id="SSF46785">
    <property type="entry name" value="Winged helix' DNA-binding domain"/>
    <property type="match status" value="1"/>
</dbReference>
<protein>
    <recommendedName>
        <fullName evidence="4">Fork-head domain-containing protein</fullName>
    </recommendedName>
</protein>
<dbReference type="InterPro" id="IPR050211">
    <property type="entry name" value="FOX_domain-containing"/>
</dbReference>
<evidence type="ECO:0000313" key="6">
    <source>
        <dbReference type="Proteomes" id="UP000521872"/>
    </source>
</evidence>
<feature type="compositionally biased region" description="Polar residues" evidence="3">
    <location>
        <begin position="39"/>
        <end position="48"/>
    </location>
</feature>
<evidence type="ECO:0000259" key="4">
    <source>
        <dbReference type="PROSITE" id="PS50039"/>
    </source>
</evidence>
<dbReference type="PANTHER" id="PTHR11829">
    <property type="entry name" value="FORKHEAD BOX PROTEIN"/>
    <property type="match status" value="1"/>
</dbReference>
<dbReference type="Gene3D" id="1.10.10.10">
    <property type="entry name" value="Winged helix-like DNA-binding domain superfamily/Winged helix DNA-binding domain"/>
    <property type="match status" value="1"/>
</dbReference>
<feature type="compositionally biased region" description="Low complexity" evidence="3">
    <location>
        <begin position="296"/>
        <end position="321"/>
    </location>
</feature>
<evidence type="ECO:0000256" key="3">
    <source>
        <dbReference type="SAM" id="MobiDB-lite"/>
    </source>
</evidence>
<gene>
    <name evidence="5" type="ORF">D9613_007318</name>
</gene>
<name>A0A8H4QGH4_9AGAR</name>
<keyword evidence="1 2" id="KW-0238">DNA-binding</keyword>
<dbReference type="Proteomes" id="UP000521872">
    <property type="component" value="Unassembled WGS sequence"/>
</dbReference>
<evidence type="ECO:0000256" key="1">
    <source>
        <dbReference type="ARBA" id="ARBA00023125"/>
    </source>
</evidence>
<accession>A0A8H4QGH4</accession>
<keyword evidence="2" id="KW-0539">Nucleus</keyword>
<feature type="compositionally biased region" description="Basic and acidic residues" evidence="3">
    <location>
        <begin position="66"/>
        <end position="107"/>
    </location>
</feature>
<feature type="DNA-binding region" description="Fork-head" evidence="2">
    <location>
        <begin position="172"/>
        <end position="260"/>
    </location>
</feature>
<dbReference type="GO" id="GO:0005634">
    <property type="term" value="C:nucleus"/>
    <property type="evidence" value="ECO:0007669"/>
    <property type="project" value="UniProtKB-SubCell"/>
</dbReference>
<dbReference type="EMBL" id="JAACJL010000058">
    <property type="protein sequence ID" value="KAF4610669.1"/>
    <property type="molecule type" value="Genomic_DNA"/>
</dbReference>